<evidence type="ECO:0000256" key="3">
    <source>
        <dbReference type="ARBA" id="ARBA00022989"/>
    </source>
</evidence>
<organism evidence="7 8">
    <name type="scientific">Microbulbifer pacificus</name>
    <dbReference type="NCBI Taxonomy" id="407164"/>
    <lineage>
        <taxon>Bacteria</taxon>
        <taxon>Pseudomonadati</taxon>
        <taxon>Pseudomonadota</taxon>
        <taxon>Gammaproteobacteria</taxon>
        <taxon>Cellvibrionales</taxon>
        <taxon>Microbulbiferaceae</taxon>
        <taxon>Microbulbifer</taxon>
    </lineage>
</organism>
<accession>A0AAU0N3F0</accession>
<feature type="transmembrane region" description="Helical" evidence="5">
    <location>
        <begin position="367"/>
        <end position="388"/>
    </location>
</feature>
<name>A0AAU0N3F0_9GAMM</name>
<dbReference type="KEGG" id="mpaf:R5R33_06535"/>
<keyword evidence="4 5" id="KW-0472">Membrane</keyword>
<dbReference type="RefSeq" id="WP_318955216.1">
    <property type="nucleotide sequence ID" value="NZ_CP137555.1"/>
</dbReference>
<feature type="transmembrane region" description="Helical" evidence="5">
    <location>
        <begin position="189"/>
        <end position="212"/>
    </location>
</feature>
<reference evidence="7 8" key="1">
    <citation type="submission" date="2023-10" db="EMBL/GenBank/DDBJ databases">
        <title>Description of Microbulbifer bruguierae sp. nov., isolated from the sediments of mangrove plant Bruguiera sexangula and comparative genomic analyses of the genus Microbulbifer.</title>
        <authorList>
            <person name="Long M."/>
        </authorList>
    </citation>
    <scope>NUCLEOTIDE SEQUENCE [LARGE SCALE GENOMIC DNA]</scope>
    <source>
        <strain evidence="7 8">SPO729</strain>
    </source>
</reference>
<evidence type="ECO:0000256" key="2">
    <source>
        <dbReference type="ARBA" id="ARBA00022692"/>
    </source>
</evidence>
<evidence type="ECO:0000256" key="5">
    <source>
        <dbReference type="SAM" id="Phobius"/>
    </source>
</evidence>
<dbReference type="Proteomes" id="UP001302477">
    <property type="component" value="Chromosome"/>
</dbReference>
<feature type="transmembrane region" description="Helical" evidence="5">
    <location>
        <begin position="318"/>
        <end position="337"/>
    </location>
</feature>
<comment type="subcellular location">
    <subcellularLocation>
        <location evidence="1">Membrane</location>
        <topology evidence="1">Multi-pass membrane protein</topology>
    </subcellularLocation>
</comment>
<feature type="domain" description="ABC-2 type transporter transmembrane" evidence="6">
    <location>
        <begin position="39"/>
        <end position="380"/>
    </location>
</feature>
<keyword evidence="2 5" id="KW-0812">Transmembrane</keyword>
<evidence type="ECO:0000313" key="7">
    <source>
        <dbReference type="EMBL" id="WOX06780.1"/>
    </source>
</evidence>
<feature type="transmembrane region" description="Helical" evidence="5">
    <location>
        <begin position="34"/>
        <end position="57"/>
    </location>
</feature>
<evidence type="ECO:0000256" key="4">
    <source>
        <dbReference type="ARBA" id="ARBA00023136"/>
    </source>
</evidence>
<feature type="transmembrane region" description="Helical" evidence="5">
    <location>
        <begin position="280"/>
        <end position="306"/>
    </location>
</feature>
<protein>
    <submittedName>
        <fullName evidence="7">ABC transporter permease</fullName>
    </submittedName>
</protein>
<feature type="transmembrane region" description="Helical" evidence="5">
    <location>
        <begin position="256"/>
        <end position="274"/>
    </location>
</feature>
<dbReference type="PANTHER" id="PTHR43471">
    <property type="entry name" value="ABC TRANSPORTER PERMEASE"/>
    <property type="match status" value="1"/>
</dbReference>
<evidence type="ECO:0000259" key="6">
    <source>
        <dbReference type="Pfam" id="PF12698"/>
    </source>
</evidence>
<dbReference type="Pfam" id="PF12698">
    <property type="entry name" value="ABC2_membrane_3"/>
    <property type="match status" value="1"/>
</dbReference>
<dbReference type="InterPro" id="IPR013525">
    <property type="entry name" value="ABC2_TM"/>
</dbReference>
<evidence type="ECO:0000256" key="1">
    <source>
        <dbReference type="ARBA" id="ARBA00004141"/>
    </source>
</evidence>
<dbReference type="EMBL" id="CP137555">
    <property type="protein sequence ID" value="WOX06780.1"/>
    <property type="molecule type" value="Genomic_DNA"/>
</dbReference>
<sequence>MSNKWNPGALLDGLAQMTPLLRKELLEAWRDRRALLMAICFSLMFPAALAGGTIFMVKKQSEDVTRVALIGAERAPLIGEQLQSSGLDVESLAEGDPRDLLAADYDLVLEVTDDFAQRYQDFRAPRLYLYVNSSDTGSGRAQRELQERLGALQQMIVTQRLSARGVAPQLLAPWRLETRDVSTPSSRGALILATVPGLLIMTLFIACLATAVDSSAGERERLSLEPLLVQPLAGWQIITAKTLAVASLGWLGSLLAIGALVLLMPVMPLAEFGIQQATTLAGVVAMGLVLLPLALLVAVVQILLALRSQSFKDAQTQLSILQIAPVVLLMVLDMAQIKLADSWQLLPLIGQQQWLKGLLVGDWVSPLWMLAGSAVTLALVVLAIMVGARALQRESLLSAS</sequence>
<dbReference type="GO" id="GO:0140359">
    <property type="term" value="F:ABC-type transporter activity"/>
    <property type="evidence" value="ECO:0007669"/>
    <property type="project" value="InterPro"/>
</dbReference>
<dbReference type="GO" id="GO:0016020">
    <property type="term" value="C:membrane"/>
    <property type="evidence" value="ECO:0007669"/>
    <property type="project" value="UniProtKB-SubCell"/>
</dbReference>
<proteinExistence type="predicted"/>
<keyword evidence="3 5" id="KW-1133">Transmembrane helix</keyword>
<gene>
    <name evidence="7" type="ORF">R5R33_06535</name>
</gene>
<keyword evidence="8" id="KW-1185">Reference proteome</keyword>
<evidence type="ECO:0000313" key="8">
    <source>
        <dbReference type="Proteomes" id="UP001302477"/>
    </source>
</evidence>
<dbReference type="PANTHER" id="PTHR43471:SF3">
    <property type="entry name" value="ABC TRANSPORTER PERMEASE PROTEIN NATB"/>
    <property type="match status" value="1"/>
</dbReference>
<dbReference type="AlphaFoldDB" id="A0AAU0N3F0"/>